<dbReference type="SUPFAM" id="SSF64518">
    <property type="entry name" value="Phase 1 flagellin"/>
    <property type="match status" value="1"/>
</dbReference>
<keyword evidence="2 3" id="KW-0975">Bacterial flagellum</keyword>
<protein>
    <recommendedName>
        <fullName evidence="3">Flagellin</fullName>
    </recommendedName>
</protein>
<evidence type="ECO:0000259" key="4">
    <source>
        <dbReference type="Pfam" id="PF00669"/>
    </source>
</evidence>
<dbReference type="Gene3D" id="1.20.1330.10">
    <property type="entry name" value="f41 fragment of flagellin, N-terminal domain"/>
    <property type="match status" value="1"/>
</dbReference>
<dbReference type="RefSeq" id="WP_238236262.1">
    <property type="nucleotide sequence ID" value="NZ_BPQQ01000037.1"/>
</dbReference>
<dbReference type="NCBIfam" id="NF004669">
    <property type="entry name" value="PRK06008.1"/>
    <property type="match status" value="1"/>
</dbReference>
<evidence type="ECO:0000259" key="5">
    <source>
        <dbReference type="Pfam" id="PF00700"/>
    </source>
</evidence>
<dbReference type="InterPro" id="IPR001492">
    <property type="entry name" value="Flagellin"/>
</dbReference>
<sequence>MKTSFISTQSLWNAPRTGAARLQAELAKANEEVVTGTHADLGLALGSRTAVSVALRRQRTDLDAITQDNALTSLRLDATQAALQTMREGVDKTLKELLAATVEQRGTLVAAAAGERLGALASTLNGSSGGQYLFAGLNAQEAPLTAYAGSPPSPARTAVETAFRTAFGVDPGSAGASAITPAQMAAFLDGAFANLFAETAWTGTWSDASSRTIQSRIAPDETAETSATANAAPFRTLAMAYVMAAGLGLASLSTETQAVVTDRIAARLREAGAGLAGIEAGLGTSQARIKDAESRMAAQKTLLAARLGELEGVDPAEAKTRIDRLTTQIQMSYSLTAQLRQLNLVSYL</sequence>
<dbReference type="PANTHER" id="PTHR42792">
    <property type="entry name" value="FLAGELLIN"/>
    <property type="match status" value="1"/>
</dbReference>
<accession>A0ABQ4SG55</accession>
<keyword evidence="7" id="KW-1185">Reference proteome</keyword>
<keyword evidence="3" id="KW-0964">Secreted</keyword>
<evidence type="ECO:0000256" key="2">
    <source>
        <dbReference type="ARBA" id="ARBA00023143"/>
    </source>
</evidence>
<dbReference type="Pfam" id="PF00669">
    <property type="entry name" value="Flagellin_N"/>
    <property type="match status" value="1"/>
</dbReference>
<reference evidence="6" key="2">
    <citation type="submission" date="2021-08" db="EMBL/GenBank/DDBJ databases">
        <authorList>
            <person name="Tani A."/>
            <person name="Ola A."/>
            <person name="Ogura Y."/>
            <person name="Katsura K."/>
            <person name="Hayashi T."/>
        </authorList>
    </citation>
    <scope>NUCLEOTIDE SEQUENCE</scope>
    <source>
        <strain evidence="6">DSM 17168</strain>
    </source>
</reference>
<evidence type="ECO:0000256" key="1">
    <source>
        <dbReference type="ARBA" id="ARBA00005709"/>
    </source>
</evidence>
<feature type="domain" description="Flagellin N-terminal" evidence="4">
    <location>
        <begin position="6"/>
        <end position="138"/>
    </location>
</feature>
<proteinExistence type="inferred from homology"/>
<name>A0ABQ4SG55_9HYPH</name>
<comment type="subcellular location">
    <subcellularLocation>
        <location evidence="3">Secreted</location>
    </subcellularLocation>
    <subcellularLocation>
        <location evidence="3">Bacterial flagellum</location>
    </subcellularLocation>
</comment>
<dbReference type="Pfam" id="PF00700">
    <property type="entry name" value="Flagellin_C"/>
    <property type="match status" value="1"/>
</dbReference>
<comment type="function">
    <text evidence="3">Flagellin is the subunit protein which polymerizes to form the filaments of bacterial flagella.</text>
</comment>
<comment type="caution">
    <text evidence="6">The sequence shown here is derived from an EMBL/GenBank/DDBJ whole genome shotgun (WGS) entry which is preliminary data.</text>
</comment>
<dbReference type="InterPro" id="IPR046358">
    <property type="entry name" value="Flagellin_C"/>
</dbReference>
<dbReference type="InterPro" id="IPR001029">
    <property type="entry name" value="Flagellin_N"/>
</dbReference>
<evidence type="ECO:0000313" key="6">
    <source>
        <dbReference type="EMBL" id="GJE01378.1"/>
    </source>
</evidence>
<organism evidence="6 7">
    <name type="scientific">Methylobacterium isbiliense</name>
    <dbReference type="NCBI Taxonomy" id="315478"/>
    <lineage>
        <taxon>Bacteria</taxon>
        <taxon>Pseudomonadati</taxon>
        <taxon>Pseudomonadota</taxon>
        <taxon>Alphaproteobacteria</taxon>
        <taxon>Hyphomicrobiales</taxon>
        <taxon>Methylobacteriaceae</taxon>
        <taxon>Methylobacterium</taxon>
    </lineage>
</organism>
<gene>
    <name evidence="6" type="ORF">GMJLKIPL_3308</name>
</gene>
<evidence type="ECO:0000256" key="3">
    <source>
        <dbReference type="RuleBase" id="RU362073"/>
    </source>
</evidence>
<dbReference type="PANTHER" id="PTHR42792:SF1">
    <property type="entry name" value="FLAGELLAR HOOK-ASSOCIATED PROTEIN 3"/>
    <property type="match status" value="1"/>
</dbReference>
<dbReference type="Proteomes" id="UP001055153">
    <property type="component" value="Unassembled WGS sequence"/>
</dbReference>
<evidence type="ECO:0000313" key="7">
    <source>
        <dbReference type="Proteomes" id="UP001055153"/>
    </source>
</evidence>
<comment type="similarity">
    <text evidence="1 3">Belongs to the bacterial flagellin family.</text>
</comment>
<reference evidence="6" key="1">
    <citation type="journal article" date="2021" name="Front. Microbiol.">
        <title>Comprehensive Comparative Genomics and Phenotyping of Methylobacterium Species.</title>
        <authorList>
            <person name="Alessa O."/>
            <person name="Ogura Y."/>
            <person name="Fujitani Y."/>
            <person name="Takami H."/>
            <person name="Hayashi T."/>
            <person name="Sahin N."/>
            <person name="Tani A."/>
        </authorList>
    </citation>
    <scope>NUCLEOTIDE SEQUENCE</scope>
    <source>
        <strain evidence="6">DSM 17168</strain>
    </source>
</reference>
<dbReference type="EMBL" id="BPQQ01000037">
    <property type="protein sequence ID" value="GJE01378.1"/>
    <property type="molecule type" value="Genomic_DNA"/>
</dbReference>
<feature type="domain" description="Flagellin C-terminal" evidence="5">
    <location>
        <begin position="270"/>
        <end position="348"/>
    </location>
</feature>